<dbReference type="GO" id="GO:0000139">
    <property type="term" value="C:Golgi membrane"/>
    <property type="evidence" value="ECO:0007669"/>
    <property type="project" value="UniProtKB-SubCell"/>
</dbReference>
<name>A0AAE0M3K2_9PEZI</name>
<dbReference type="EMBL" id="JAUEDM010000004">
    <property type="protein sequence ID" value="KAK3318091.1"/>
    <property type="molecule type" value="Genomic_DNA"/>
</dbReference>
<evidence type="ECO:0000313" key="12">
    <source>
        <dbReference type="Proteomes" id="UP001283341"/>
    </source>
</evidence>
<evidence type="ECO:0000256" key="10">
    <source>
        <dbReference type="SAM" id="MobiDB-lite"/>
    </source>
</evidence>
<evidence type="ECO:0000256" key="7">
    <source>
        <dbReference type="ARBA" id="ARBA00022989"/>
    </source>
</evidence>
<gene>
    <name evidence="11" type="ORF">B0H66DRAFT_477130</name>
</gene>
<sequence length="570" mass="64608">MTVWASPRRKARLALLGLPLAFILLHTFNNSYPDYYYPLGSTERGWKRQTEWWADFFSQLEAVRPLNTEPVKIPEGEKPPEYGYRPDVDHARPELVQGMTAADQSDLAQSHASFVKQLPDFARRLPFDRDTAGIVTTAGANNFGQVVTMMVMVRQSGSKLPVQIVLDSTDPWIEELCANQLRRLGATCIRLDEIWSALRKSKSVPATIERYQWKVMALLASTFQDVLFLDADCLAVVNPDPILRQGSEPFASTGLITWPDFWSSTSSARFYAIAGDVAVPPLSARASSESGVMVLDKARHADTLLLAAYYNYYGPAYYYPLLTQHGPGEGDKETFLHAAMVLETLSKQKEEKDGTTQASTGDSRPIATAKQTRGYWDVKTLPGVRGRSLDHGEWEYMMMQQMDPMEDYRAQQWAARIDDQTDRDDDDDDDDDDNTDTDTETETETKPPTTLDRNKFLATKINTTTVVLPKPTRYMFFHHNGLKLDFAWLNDPDYGQYLVKTDRAGNHTRLWADNKPGLPAWDVPQAEGARDVEKEMWGNVTELWCETGFVETCRRLRKVYDEVYLLKSSA</sequence>
<keyword evidence="4" id="KW-0808">Transferase</keyword>
<organism evidence="11 12">
    <name type="scientific">Apodospora peruviana</name>
    <dbReference type="NCBI Taxonomy" id="516989"/>
    <lineage>
        <taxon>Eukaryota</taxon>
        <taxon>Fungi</taxon>
        <taxon>Dikarya</taxon>
        <taxon>Ascomycota</taxon>
        <taxon>Pezizomycotina</taxon>
        <taxon>Sordariomycetes</taxon>
        <taxon>Sordariomycetidae</taxon>
        <taxon>Sordariales</taxon>
        <taxon>Lasiosphaeriaceae</taxon>
        <taxon>Apodospora</taxon>
    </lineage>
</organism>
<dbReference type="AlphaFoldDB" id="A0AAE0M3K2"/>
<feature type="compositionally biased region" description="Acidic residues" evidence="10">
    <location>
        <begin position="421"/>
        <end position="442"/>
    </location>
</feature>
<comment type="subcellular location">
    <subcellularLocation>
        <location evidence="1">Golgi apparatus membrane</location>
        <topology evidence="1">Single-pass type II membrane protein</topology>
    </subcellularLocation>
</comment>
<protein>
    <submittedName>
        <fullName evidence="11">Mannosyltransferase putative-domain-containing protein</fullName>
    </submittedName>
</protein>
<dbReference type="Gene3D" id="3.90.550.10">
    <property type="entry name" value="Spore Coat Polysaccharide Biosynthesis Protein SpsA, Chain A"/>
    <property type="match status" value="1"/>
</dbReference>
<evidence type="ECO:0000256" key="5">
    <source>
        <dbReference type="ARBA" id="ARBA00022692"/>
    </source>
</evidence>
<comment type="pathway">
    <text evidence="2">Protein modification; protein glycosylation.</text>
</comment>
<dbReference type="SUPFAM" id="SSF53448">
    <property type="entry name" value="Nucleotide-diphospho-sugar transferases"/>
    <property type="match status" value="1"/>
</dbReference>
<evidence type="ECO:0000256" key="3">
    <source>
        <dbReference type="ARBA" id="ARBA00009105"/>
    </source>
</evidence>
<evidence type="ECO:0000256" key="9">
    <source>
        <dbReference type="ARBA" id="ARBA00023136"/>
    </source>
</evidence>
<keyword evidence="7" id="KW-1133">Transmembrane helix</keyword>
<evidence type="ECO:0000313" key="11">
    <source>
        <dbReference type="EMBL" id="KAK3318091.1"/>
    </source>
</evidence>
<dbReference type="Proteomes" id="UP001283341">
    <property type="component" value="Unassembled WGS sequence"/>
</dbReference>
<proteinExistence type="inferred from homology"/>
<feature type="region of interest" description="Disordered" evidence="10">
    <location>
        <begin position="418"/>
        <end position="452"/>
    </location>
</feature>
<dbReference type="PANTHER" id="PTHR31646:SF1">
    <property type="entry name" value="ALPHA-1,2-MANNOSYLTRANSFERASE MNN2"/>
    <property type="match status" value="1"/>
</dbReference>
<comment type="caution">
    <text evidence="11">The sequence shown here is derived from an EMBL/GenBank/DDBJ whole genome shotgun (WGS) entry which is preliminary data.</text>
</comment>
<evidence type="ECO:0000256" key="4">
    <source>
        <dbReference type="ARBA" id="ARBA00022679"/>
    </source>
</evidence>
<keyword evidence="5" id="KW-0812">Transmembrane</keyword>
<evidence type="ECO:0000256" key="6">
    <source>
        <dbReference type="ARBA" id="ARBA00022968"/>
    </source>
</evidence>
<reference evidence="11" key="2">
    <citation type="submission" date="2023-06" db="EMBL/GenBank/DDBJ databases">
        <authorList>
            <consortium name="Lawrence Berkeley National Laboratory"/>
            <person name="Haridas S."/>
            <person name="Hensen N."/>
            <person name="Bonometti L."/>
            <person name="Westerberg I."/>
            <person name="Brannstrom I.O."/>
            <person name="Guillou S."/>
            <person name="Cros-Aarteil S."/>
            <person name="Calhoun S."/>
            <person name="Kuo A."/>
            <person name="Mondo S."/>
            <person name="Pangilinan J."/>
            <person name="Riley R."/>
            <person name="Labutti K."/>
            <person name="Andreopoulos B."/>
            <person name="Lipzen A."/>
            <person name="Chen C."/>
            <person name="Yanf M."/>
            <person name="Daum C."/>
            <person name="Ng V."/>
            <person name="Clum A."/>
            <person name="Steindorff A."/>
            <person name="Ohm R."/>
            <person name="Martin F."/>
            <person name="Silar P."/>
            <person name="Natvig D."/>
            <person name="Lalanne C."/>
            <person name="Gautier V."/>
            <person name="Ament-Velasquez S.L."/>
            <person name="Kruys A."/>
            <person name="Hutchinson M.I."/>
            <person name="Powell A.J."/>
            <person name="Barry K."/>
            <person name="Miller A.N."/>
            <person name="Grigoriev I.V."/>
            <person name="Debuchy R."/>
            <person name="Gladieux P."/>
            <person name="Thoren M.H."/>
            <person name="Johannesson H."/>
        </authorList>
    </citation>
    <scope>NUCLEOTIDE SEQUENCE</scope>
    <source>
        <strain evidence="11">CBS 118394</strain>
    </source>
</reference>
<evidence type="ECO:0000256" key="1">
    <source>
        <dbReference type="ARBA" id="ARBA00004323"/>
    </source>
</evidence>
<keyword evidence="11" id="KW-0328">Glycosyltransferase</keyword>
<keyword evidence="12" id="KW-1185">Reference proteome</keyword>
<keyword evidence="9" id="KW-0472">Membrane</keyword>
<dbReference type="GO" id="GO:0046354">
    <property type="term" value="P:mannan biosynthetic process"/>
    <property type="evidence" value="ECO:0007669"/>
    <property type="project" value="TreeGrafter"/>
</dbReference>
<reference evidence="11" key="1">
    <citation type="journal article" date="2023" name="Mol. Phylogenet. Evol.">
        <title>Genome-scale phylogeny and comparative genomics of the fungal order Sordariales.</title>
        <authorList>
            <person name="Hensen N."/>
            <person name="Bonometti L."/>
            <person name="Westerberg I."/>
            <person name="Brannstrom I.O."/>
            <person name="Guillou S."/>
            <person name="Cros-Aarteil S."/>
            <person name="Calhoun S."/>
            <person name="Haridas S."/>
            <person name="Kuo A."/>
            <person name="Mondo S."/>
            <person name="Pangilinan J."/>
            <person name="Riley R."/>
            <person name="LaButti K."/>
            <person name="Andreopoulos B."/>
            <person name="Lipzen A."/>
            <person name="Chen C."/>
            <person name="Yan M."/>
            <person name="Daum C."/>
            <person name="Ng V."/>
            <person name="Clum A."/>
            <person name="Steindorff A."/>
            <person name="Ohm R.A."/>
            <person name="Martin F."/>
            <person name="Silar P."/>
            <person name="Natvig D.O."/>
            <person name="Lalanne C."/>
            <person name="Gautier V."/>
            <person name="Ament-Velasquez S.L."/>
            <person name="Kruys A."/>
            <person name="Hutchinson M.I."/>
            <person name="Powell A.J."/>
            <person name="Barry K."/>
            <person name="Miller A.N."/>
            <person name="Grigoriev I.V."/>
            <person name="Debuchy R."/>
            <person name="Gladieux P."/>
            <person name="Hiltunen Thoren M."/>
            <person name="Johannesson H."/>
        </authorList>
    </citation>
    <scope>NUCLEOTIDE SEQUENCE</scope>
    <source>
        <strain evidence="11">CBS 118394</strain>
    </source>
</reference>
<dbReference type="Pfam" id="PF11051">
    <property type="entry name" value="Mannosyl_trans3"/>
    <property type="match status" value="2"/>
</dbReference>
<dbReference type="PANTHER" id="PTHR31646">
    <property type="entry name" value="ALPHA-1,2-MANNOSYLTRANSFERASE MNN2"/>
    <property type="match status" value="1"/>
</dbReference>
<comment type="similarity">
    <text evidence="3">Belongs to the MNN1/MNT family.</text>
</comment>
<accession>A0AAE0M3K2</accession>
<dbReference type="InterPro" id="IPR029044">
    <property type="entry name" value="Nucleotide-diphossugar_trans"/>
</dbReference>
<evidence type="ECO:0000256" key="2">
    <source>
        <dbReference type="ARBA" id="ARBA00004922"/>
    </source>
</evidence>
<evidence type="ECO:0000256" key="8">
    <source>
        <dbReference type="ARBA" id="ARBA00023034"/>
    </source>
</evidence>
<dbReference type="InterPro" id="IPR022751">
    <property type="entry name" value="Alpha_mannosyltransferase"/>
</dbReference>
<feature type="region of interest" description="Disordered" evidence="10">
    <location>
        <begin position="347"/>
        <end position="368"/>
    </location>
</feature>
<dbReference type="GO" id="GO:0000026">
    <property type="term" value="F:alpha-1,2-mannosyltransferase activity"/>
    <property type="evidence" value="ECO:0007669"/>
    <property type="project" value="TreeGrafter"/>
</dbReference>
<keyword evidence="8" id="KW-0333">Golgi apparatus</keyword>
<keyword evidence="6" id="KW-0735">Signal-anchor</keyword>